<reference evidence="9 10" key="1">
    <citation type="submission" date="2019-02" db="EMBL/GenBank/DDBJ databases">
        <title>Bacterial novel species Emticicia sp. 17J42-9 isolated from soil.</title>
        <authorList>
            <person name="Jung H.-Y."/>
        </authorList>
    </citation>
    <scope>NUCLEOTIDE SEQUENCE [LARGE SCALE GENOMIC DNA]</scope>
    <source>
        <strain evidence="9 10">17J42-9</strain>
    </source>
</reference>
<dbReference type="PANTHER" id="PTHR30572">
    <property type="entry name" value="MEMBRANE COMPONENT OF TRANSPORTER-RELATED"/>
    <property type="match status" value="1"/>
</dbReference>
<dbReference type="Pfam" id="PF12704">
    <property type="entry name" value="MacB_PCD"/>
    <property type="match status" value="1"/>
</dbReference>
<feature type="domain" description="ABC3 transporter permease C-terminal" evidence="7">
    <location>
        <begin position="286"/>
        <end position="403"/>
    </location>
</feature>
<comment type="caution">
    <text evidence="9">The sequence shown here is derived from an EMBL/GenBank/DDBJ whole genome shotgun (WGS) entry which is preliminary data.</text>
</comment>
<feature type="domain" description="MacB-like periplasmic core" evidence="8">
    <location>
        <begin position="17"/>
        <end position="242"/>
    </location>
</feature>
<evidence type="ECO:0000256" key="3">
    <source>
        <dbReference type="ARBA" id="ARBA00022692"/>
    </source>
</evidence>
<evidence type="ECO:0000256" key="6">
    <source>
        <dbReference type="SAM" id="Phobius"/>
    </source>
</evidence>
<keyword evidence="10" id="KW-1185">Reference proteome</keyword>
<feature type="domain" description="ABC3 transporter permease C-terminal" evidence="7">
    <location>
        <begin position="668"/>
        <end position="778"/>
    </location>
</feature>
<dbReference type="GO" id="GO:0005886">
    <property type="term" value="C:plasma membrane"/>
    <property type="evidence" value="ECO:0007669"/>
    <property type="project" value="UniProtKB-SubCell"/>
</dbReference>
<dbReference type="EMBL" id="SEWF01000001">
    <property type="protein sequence ID" value="RYU97587.1"/>
    <property type="molecule type" value="Genomic_DNA"/>
</dbReference>
<feature type="transmembrane region" description="Helical" evidence="6">
    <location>
        <begin position="720"/>
        <end position="740"/>
    </location>
</feature>
<feature type="transmembrane region" description="Helical" evidence="6">
    <location>
        <begin position="327"/>
        <end position="355"/>
    </location>
</feature>
<evidence type="ECO:0000313" key="9">
    <source>
        <dbReference type="EMBL" id="RYU97587.1"/>
    </source>
</evidence>
<dbReference type="Proteomes" id="UP000293162">
    <property type="component" value="Unassembled WGS sequence"/>
</dbReference>
<evidence type="ECO:0000259" key="7">
    <source>
        <dbReference type="Pfam" id="PF02687"/>
    </source>
</evidence>
<gene>
    <name evidence="9" type="ORF">EWM59_00250</name>
</gene>
<dbReference type="PANTHER" id="PTHR30572:SF18">
    <property type="entry name" value="ABC-TYPE MACROLIDE FAMILY EXPORT SYSTEM PERMEASE COMPONENT 2"/>
    <property type="match status" value="1"/>
</dbReference>
<dbReference type="GO" id="GO:0022857">
    <property type="term" value="F:transmembrane transporter activity"/>
    <property type="evidence" value="ECO:0007669"/>
    <property type="project" value="TreeGrafter"/>
</dbReference>
<proteinExistence type="predicted"/>
<dbReference type="InterPro" id="IPR050250">
    <property type="entry name" value="Macrolide_Exporter_MacB"/>
</dbReference>
<dbReference type="InterPro" id="IPR025857">
    <property type="entry name" value="MacB_PCD"/>
</dbReference>
<keyword evidence="3 6" id="KW-0812">Transmembrane</keyword>
<organism evidence="9 10">
    <name type="scientific">Emticicia agri</name>
    <dbReference type="NCBI Taxonomy" id="2492393"/>
    <lineage>
        <taxon>Bacteria</taxon>
        <taxon>Pseudomonadati</taxon>
        <taxon>Bacteroidota</taxon>
        <taxon>Cytophagia</taxon>
        <taxon>Cytophagales</taxon>
        <taxon>Leadbetterellaceae</taxon>
        <taxon>Emticicia</taxon>
    </lineage>
</organism>
<feature type="transmembrane region" description="Helical" evidence="6">
    <location>
        <begin position="669"/>
        <end position="689"/>
    </location>
</feature>
<feature type="transmembrane region" description="Helical" evidence="6">
    <location>
        <begin position="283"/>
        <end position="306"/>
    </location>
</feature>
<feature type="transmembrane region" description="Helical" evidence="6">
    <location>
        <begin position="375"/>
        <end position="401"/>
    </location>
</feature>
<evidence type="ECO:0000256" key="5">
    <source>
        <dbReference type="ARBA" id="ARBA00023136"/>
    </source>
</evidence>
<evidence type="ECO:0000313" key="10">
    <source>
        <dbReference type="Proteomes" id="UP000293162"/>
    </source>
</evidence>
<protein>
    <submittedName>
        <fullName evidence="9">FtsX-like permease family protein</fullName>
    </submittedName>
</protein>
<feature type="transmembrane region" description="Helical" evidence="6">
    <location>
        <begin position="752"/>
        <end position="774"/>
    </location>
</feature>
<feature type="transmembrane region" description="Helical" evidence="6">
    <location>
        <begin position="15"/>
        <end position="38"/>
    </location>
</feature>
<keyword evidence="2" id="KW-1003">Cell membrane</keyword>
<evidence type="ECO:0000259" key="8">
    <source>
        <dbReference type="Pfam" id="PF12704"/>
    </source>
</evidence>
<evidence type="ECO:0000256" key="2">
    <source>
        <dbReference type="ARBA" id="ARBA00022475"/>
    </source>
</evidence>
<dbReference type="Pfam" id="PF02687">
    <property type="entry name" value="FtsX"/>
    <property type="match status" value="2"/>
</dbReference>
<accession>A0A4Q5M6F2</accession>
<name>A0A4Q5M6F2_9BACT</name>
<evidence type="ECO:0000256" key="4">
    <source>
        <dbReference type="ARBA" id="ARBA00022989"/>
    </source>
</evidence>
<dbReference type="RefSeq" id="WP_130018911.1">
    <property type="nucleotide sequence ID" value="NZ_SEWF01000001.1"/>
</dbReference>
<sequence>MKLKFTLRVLNRNKLFTFLNIAGLALGMAGGILVFQLVKYHLSVDTYHKNADRIYRAVVDLHLGDGQIERSKGSAYILHSTLKKEYPAIEQTSYLAHRPLTIAVTDKRSVRKYLEKESAAFTNADYFRIFDFTWEIGTPAVLDEPNKVVLTERYAEKFFGIQNPIGKSMKLENQQEVVVAGIIKDYPANTDFKTDIFVSLPTIKTLMPNYGYEDWGWIESSRETFVMLRSKDQKESFEKQMPAFSKKYHGADSEVFKYHLQNLSDIHFNVDYGGTIKKSTINLLLVIGVLMVIIACINFINLSTALSFKRYKEVGVRKTLGSSQGQIFWQFISETAVVAVFSIVLAVVLASVAAPMLSQWLKTPLSITLLSDFKLIGFLVLLLITIVFIAGFYPAMVIANFNPLKALKNITELPKRFTLRKGLVVTQFSIACILIAVSLLVVLQLNYLKNKDLGLRKDMILHVNIPNPEVDKLTTFKNQLLQQANIENVSFFRTAPSSKTGSGGSIKYENRDWEKFVARSKMADEAYIDTYGIKLVAGRKPVASDTLRELMVNEKMVKNLGLKSPEEILNKKLLVGDLSKTGTIVGVVADFNNTDLYTGVEPTVIMSARALYRYAAIQLKGYNPNTVQDIAKIWEQLYPDNVFEYTYFKDDVARFYEREELISNLTKTFAALAVFISCLGLFGLATFSIKQRTKEIGIRKVLGASVFSITALLSKDFLQLVLISILIAAPIAYYFMAAWLKDFAYRVSIEWWIFAATGIVAVIIALLTISYQAIKAALANPVKSLKTE</sequence>
<feature type="transmembrane region" description="Helical" evidence="6">
    <location>
        <begin position="422"/>
        <end position="443"/>
    </location>
</feature>
<dbReference type="OrthoDB" id="5933722at2"/>
<evidence type="ECO:0000256" key="1">
    <source>
        <dbReference type="ARBA" id="ARBA00004651"/>
    </source>
</evidence>
<keyword evidence="5 6" id="KW-0472">Membrane</keyword>
<dbReference type="AlphaFoldDB" id="A0A4Q5M6F2"/>
<keyword evidence="4 6" id="KW-1133">Transmembrane helix</keyword>
<dbReference type="InterPro" id="IPR003838">
    <property type="entry name" value="ABC3_permease_C"/>
</dbReference>
<comment type="subcellular location">
    <subcellularLocation>
        <location evidence="1">Cell membrane</location>
        <topology evidence="1">Multi-pass membrane protein</topology>
    </subcellularLocation>
</comment>